<organism evidence="3">
    <name type="scientific">Treponema primitia (strain ATCC BAA-887 / DSM 12427 / ZAS-2)</name>
    <dbReference type="NCBI Taxonomy" id="545694"/>
    <lineage>
        <taxon>Bacteria</taxon>
        <taxon>Pseudomonadati</taxon>
        <taxon>Spirochaetota</taxon>
        <taxon>Spirochaetia</taxon>
        <taxon>Spirochaetales</taxon>
        <taxon>Treponemataceae</taxon>
        <taxon>Treponema</taxon>
    </lineage>
</organism>
<sequence>MRNNIHRRSNKTMIEQRELPEIFESFSDARKQGFIAMKILKEQGKGVVGTFCTYVPIELFLAVGLIPVGLCSTSDETIGEAEKVLPRNLCPLIKASYGFAAADKCPYMYFSDLVVGETTCDGKTKMYELLGKIKDVHVMDLPHNQDRPASRATWMEEIKRLKSRVEEKFGVTITTEKLRQAIQQRNKERALLKNVYELSVMNPPPLSGLQQLQILFGVQFKFDHEKKVQELKETISKITDEYQNGKHPVAATAKRIIVTGCPIGGATEKFTRVIEESGAVVVAYENCTGAKQFDRQIDESAEPYDALCDYYLNIGCSVMSPNPNRLELLGRLCDQFKADGVLEMVLQSCHTYAIESYTIGEFLKTRNIPFMSLETDYSSGDTEQLKTRISAFIEML</sequence>
<keyword evidence="2" id="KW-0472">Membrane</keyword>
<dbReference type="PANTHER" id="PTHR30548">
    <property type="entry name" value="2-HYDROXYGLUTARYL-COA DEHYDRATASE, D-COMPONENT-RELATED"/>
    <property type="match status" value="1"/>
</dbReference>
<keyword evidence="2" id="KW-1133">Transmembrane helix</keyword>
<keyword evidence="2" id="KW-0812">Transmembrane</keyword>
<evidence type="ECO:0000313" key="3">
    <source>
        <dbReference type="EMBL" id="ADJ19601.1"/>
    </source>
</evidence>
<dbReference type="EMBL" id="FJ479768">
    <property type="protein sequence ID" value="ADJ19601.1"/>
    <property type="molecule type" value="Genomic_DNA"/>
</dbReference>
<dbReference type="InterPro" id="IPR047678">
    <property type="entry name" value="YjiM-like"/>
</dbReference>
<dbReference type="Gene3D" id="1.20.1270.370">
    <property type="match status" value="1"/>
</dbReference>
<dbReference type="Gene3D" id="3.40.50.11890">
    <property type="match status" value="1"/>
</dbReference>
<evidence type="ECO:0000256" key="2">
    <source>
        <dbReference type="SAM" id="Phobius"/>
    </source>
</evidence>
<proteinExistence type="inferred from homology"/>
<reference evidence="3" key="1">
    <citation type="journal article" date="2010" name="Environ. Microbiol.">
        <title>Selenium controls transcription of paralogous formate dehydrogenase genes in the termite gut acetogen, Treponema primitia.</title>
        <authorList>
            <person name="Matson E.G."/>
            <person name="Zhang X."/>
            <person name="Leadbetter J.R."/>
        </authorList>
    </citation>
    <scope>NUCLEOTIDE SEQUENCE</scope>
    <source>
        <strain evidence="3">ZAS-2</strain>
    </source>
</reference>
<evidence type="ECO:0000256" key="1">
    <source>
        <dbReference type="ARBA" id="ARBA00005806"/>
    </source>
</evidence>
<dbReference type="NCBIfam" id="NF040772">
    <property type="entry name" value="double_cubane"/>
    <property type="match status" value="1"/>
</dbReference>
<dbReference type="Gene3D" id="3.40.50.11900">
    <property type="match status" value="1"/>
</dbReference>
<dbReference type="Pfam" id="PF06050">
    <property type="entry name" value="HGD-D"/>
    <property type="match status" value="1"/>
</dbReference>
<comment type="similarity">
    <text evidence="1">Belongs to the FldB/FldC dehydratase alpha/beta subunit family.</text>
</comment>
<feature type="transmembrane region" description="Helical" evidence="2">
    <location>
        <begin position="47"/>
        <end position="70"/>
    </location>
</feature>
<protein>
    <submittedName>
        <fullName evidence="3">Putative 2-hydroxyglutaryl-CoA dehydratase</fullName>
    </submittedName>
</protein>
<name>D8L157_TREPZ</name>
<dbReference type="InterPro" id="IPR010327">
    <property type="entry name" value="FldB/FldC_alpha/beta"/>
</dbReference>
<accession>D8L157</accession>
<dbReference type="PANTHER" id="PTHR30548:SF6">
    <property type="entry name" value="DEHYDRATASE SUBUNIT YJIM-RELATED"/>
    <property type="match status" value="1"/>
</dbReference>
<dbReference type="AlphaFoldDB" id="D8L157"/>